<sequence length="168" mass="18863">MDVDQDSLCHAQVAAETQVNMQKRGSYASSEIVDLYFNTFKKFLTTASVFPYADNSVSLTKELIAENQNFDWLLKCPEHAGSLQLTLIDAMSISFLSRVCALVHKNLRDTLKRKKLVSRLKAKRVCAEEPSDPDNPDREDLSADELTSLEIMLSEISLPGEKGMFSTR</sequence>
<comment type="caution">
    <text evidence="1">The sequence shown here is derived from an EMBL/GenBank/DDBJ whole genome shotgun (WGS) entry which is preliminary data.</text>
</comment>
<dbReference type="AlphaFoldDB" id="A0AAE1HI43"/>
<dbReference type="EMBL" id="JAHWGI010001053">
    <property type="protein sequence ID" value="KAK3921791.1"/>
    <property type="molecule type" value="Genomic_DNA"/>
</dbReference>
<protein>
    <submittedName>
        <fullName evidence="1">Pre-mRNA-splicing factor rse1</fullName>
    </submittedName>
</protein>
<evidence type="ECO:0000313" key="1">
    <source>
        <dbReference type="EMBL" id="KAK3921791.1"/>
    </source>
</evidence>
<proteinExistence type="predicted"/>
<accession>A0AAE1HI43</accession>
<reference evidence="1" key="2">
    <citation type="journal article" date="2023" name="BMC Genomics">
        <title>Pest status, molecular evolution, and epigenetic factors derived from the genome assembly of Frankliniella fusca, a thysanopteran phytovirus vector.</title>
        <authorList>
            <person name="Catto M.A."/>
            <person name="Labadie P.E."/>
            <person name="Jacobson A.L."/>
            <person name="Kennedy G.G."/>
            <person name="Srinivasan R."/>
            <person name="Hunt B.G."/>
        </authorList>
    </citation>
    <scope>NUCLEOTIDE SEQUENCE</scope>
    <source>
        <strain evidence="1">PL_HMW_Pooled</strain>
    </source>
</reference>
<gene>
    <name evidence="1" type="ORF">KUF71_010967</name>
</gene>
<evidence type="ECO:0000313" key="2">
    <source>
        <dbReference type="Proteomes" id="UP001219518"/>
    </source>
</evidence>
<reference evidence="1" key="1">
    <citation type="submission" date="2021-07" db="EMBL/GenBank/DDBJ databases">
        <authorList>
            <person name="Catto M.A."/>
            <person name="Jacobson A."/>
            <person name="Kennedy G."/>
            <person name="Labadie P."/>
            <person name="Hunt B.G."/>
            <person name="Srinivasan R."/>
        </authorList>
    </citation>
    <scope>NUCLEOTIDE SEQUENCE</scope>
    <source>
        <strain evidence="1">PL_HMW_Pooled</strain>
        <tissue evidence="1">Head</tissue>
    </source>
</reference>
<organism evidence="1 2">
    <name type="scientific">Frankliniella fusca</name>
    <dbReference type="NCBI Taxonomy" id="407009"/>
    <lineage>
        <taxon>Eukaryota</taxon>
        <taxon>Metazoa</taxon>
        <taxon>Ecdysozoa</taxon>
        <taxon>Arthropoda</taxon>
        <taxon>Hexapoda</taxon>
        <taxon>Insecta</taxon>
        <taxon>Pterygota</taxon>
        <taxon>Neoptera</taxon>
        <taxon>Paraneoptera</taxon>
        <taxon>Thysanoptera</taxon>
        <taxon>Terebrantia</taxon>
        <taxon>Thripoidea</taxon>
        <taxon>Thripidae</taxon>
        <taxon>Frankliniella</taxon>
    </lineage>
</organism>
<dbReference type="Proteomes" id="UP001219518">
    <property type="component" value="Unassembled WGS sequence"/>
</dbReference>
<name>A0AAE1HI43_9NEOP</name>
<keyword evidence="2" id="KW-1185">Reference proteome</keyword>